<evidence type="ECO:0000313" key="5">
    <source>
        <dbReference type="Proteomes" id="UP001549122"/>
    </source>
</evidence>
<dbReference type="Gene3D" id="3.90.400.10">
    <property type="entry name" value="Oligo-1,6-glucosidase, Domain 2"/>
    <property type="match status" value="1"/>
</dbReference>
<dbReference type="SUPFAM" id="SSF51445">
    <property type="entry name" value="(Trans)glycosidases"/>
    <property type="match status" value="1"/>
</dbReference>
<comment type="caution">
    <text evidence="4">The sequence shown here is derived from an EMBL/GenBank/DDBJ whole genome shotgun (WGS) entry which is preliminary data.</text>
</comment>
<dbReference type="InterPro" id="IPR017853">
    <property type="entry name" value="GH"/>
</dbReference>
<evidence type="ECO:0000256" key="1">
    <source>
        <dbReference type="ARBA" id="ARBA00022801"/>
    </source>
</evidence>
<name>A0ABV2FIQ0_9STRE</name>
<accession>A0ABV2FIQ0</accession>
<organism evidence="4 5">
    <name type="scientific">Streptococcus rupicaprae</name>
    <dbReference type="NCBI Taxonomy" id="759619"/>
    <lineage>
        <taxon>Bacteria</taxon>
        <taxon>Bacillati</taxon>
        <taxon>Bacillota</taxon>
        <taxon>Bacilli</taxon>
        <taxon>Lactobacillales</taxon>
        <taxon>Streptococcaceae</taxon>
        <taxon>Streptococcus</taxon>
    </lineage>
</organism>
<dbReference type="InterPro" id="IPR014756">
    <property type="entry name" value="Ig_E-set"/>
</dbReference>
<dbReference type="Proteomes" id="UP001549122">
    <property type="component" value="Unassembled WGS sequence"/>
</dbReference>
<dbReference type="CDD" id="cd11338">
    <property type="entry name" value="AmyAc_CMD"/>
    <property type="match status" value="1"/>
</dbReference>
<dbReference type="SMART" id="SM00642">
    <property type="entry name" value="Aamy"/>
    <property type="match status" value="1"/>
</dbReference>
<dbReference type="GO" id="GO:0016798">
    <property type="term" value="F:hydrolase activity, acting on glycosyl bonds"/>
    <property type="evidence" value="ECO:0007669"/>
    <property type="project" value="UniProtKB-KW"/>
</dbReference>
<evidence type="ECO:0000313" key="4">
    <source>
        <dbReference type="EMBL" id="MET3558443.1"/>
    </source>
</evidence>
<evidence type="ECO:0000259" key="3">
    <source>
        <dbReference type="SMART" id="SM00642"/>
    </source>
</evidence>
<dbReference type="InterPro" id="IPR013783">
    <property type="entry name" value="Ig-like_fold"/>
</dbReference>
<dbReference type="PANTHER" id="PTHR10357">
    <property type="entry name" value="ALPHA-AMYLASE FAMILY MEMBER"/>
    <property type="match status" value="1"/>
</dbReference>
<evidence type="ECO:0000256" key="2">
    <source>
        <dbReference type="ARBA" id="ARBA00023295"/>
    </source>
</evidence>
<reference evidence="4 5" key="1">
    <citation type="submission" date="2024-06" db="EMBL/GenBank/DDBJ databases">
        <title>Genomic Encyclopedia of Type Strains, Phase IV (KMG-IV): sequencing the most valuable type-strain genomes for metagenomic binning, comparative biology and taxonomic classification.</title>
        <authorList>
            <person name="Goeker M."/>
        </authorList>
    </citation>
    <scope>NUCLEOTIDE SEQUENCE [LARGE SCALE GENOMIC DNA]</scope>
    <source>
        <strain evidence="4 5">DSM 28303</strain>
    </source>
</reference>
<dbReference type="InterPro" id="IPR006047">
    <property type="entry name" value="GH13_cat_dom"/>
</dbReference>
<keyword evidence="5" id="KW-1185">Reference proteome</keyword>
<dbReference type="Gene3D" id="3.20.20.80">
    <property type="entry name" value="Glycosidases"/>
    <property type="match status" value="1"/>
</dbReference>
<dbReference type="CDD" id="cd02857">
    <property type="entry name" value="E_set_CDase_PDE_N"/>
    <property type="match status" value="1"/>
</dbReference>
<dbReference type="Pfam" id="PF00128">
    <property type="entry name" value="Alpha-amylase"/>
    <property type="match status" value="1"/>
</dbReference>
<dbReference type="Gene3D" id="2.60.40.10">
    <property type="entry name" value="Immunoglobulins"/>
    <property type="match status" value="1"/>
</dbReference>
<dbReference type="InterPro" id="IPR004185">
    <property type="entry name" value="Glyco_hydro_13_lg-like_dom"/>
</dbReference>
<dbReference type="SUPFAM" id="SSF81296">
    <property type="entry name" value="E set domains"/>
    <property type="match status" value="1"/>
</dbReference>
<dbReference type="EMBL" id="JBEPLO010000016">
    <property type="protein sequence ID" value="MET3558443.1"/>
    <property type="molecule type" value="Genomic_DNA"/>
</dbReference>
<keyword evidence="2 4" id="KW-0326">Glycosidase</keyword>
<dbReference type="PANTHER" id="PTHR10357:SF210">
    <property type="entry name" value="MALTODEXTRIN GLUCOSIDASE"/>
    <property type="match status" value="1"/>
</dbReference>
<dbReference type="RefSeq" id="WP_354365587.1">
    <property type="nucleotide sequence ID" value="NZ_JBEPLO010000016.1"/>
</dbReference>
<feature type="domain" description="Glycosyl hydrolase family 13 catalytic" evidence="3">
    <location>
        <begin position="138"/>
        <end position="495"/>
    </location>
</feature>
<gene>
    <name evidence="4" type="ORF">ABID29_001568</name>
</gene>
<proteinExistence type="predicted"/>
<dbReference type="Pfam" id="PF02903">
    <property type="entry name" value="Alpha-amylase_N"/>
    <property type="match status" value="1"/>
</dbReference>
<protein>
    <submittedName>
        <fullName evidence="4">Glycosidase</fullName>
    </submittedName>
</protein>
<sequence>MNKAGFLHIPDSRYCFAISDKEVVIRLRVAKEDRDLAISLVYGNKYTYHEQQEEVSLEPRFVDSYHAYYDVRLKLTDVRLTYVFKVQDGEKSWYYHENGFSKHYDFADAFYNCFQLPYINPIDVHRVVDWVDSAVFYQIFVDRFYRGDAEKDDTYINMAWTDRPLPKSFAGGDLEGIRQKLHYLKDLGINTIYLTPIFSSISNHKYDIRDYYDVDKQFGSKLSLKQLIEDIHELDMKIILDAVYNHSSDLLPEFQDVIKNGKDSSYFDWFMIDGETVDQKAINYETFAACSYMPKFNTSNLEVQDYLLDVTLYWTREFQLDGWRLDVSDEVSHDFWRRFRKAVKAVNPNIIIIGENWHDAYPYLQGDQYDGIMNYAFTKACLDYFAAETLSSQEMAERLNHILMRNTEQVNRMNLNLLDSHDTHRFFTQIGGSRDKLLAAVALLFTFIGIPCLYYGTEIAMEGGYDPDCRRGFNWNEDEWNQDLMSVIKKIIALKQLPVIQKGDIFISSTGNFLSIQRSWQGTRIELLINKGEEVEVSTEGVIVSNGLSNQCLKTNGFKVCLNL</sequence>
<keyword evidence="1" id="KW-0378">Hydrolase</keyword>
<dbReference type="InterPro" id="IPR045857">
    <property type="entry name" value="O16G_dom_2"/>
</dbReference>